<accession>A0A101EPX6</accession>
<evidence type="ECO:0000256" key="6">
    <source>
        <dbReference type="ARBA" id="ARBA00022989"/>
    </source>
</evidence>
<dbReference type="AlphaFoldDB" id="A0A101EPX6"/>
<organism evidence="10 11">
    <name type="scientific">Thermotoga petrophila</name>
    <dbReference type="NCBI Taxonomy" id="93929"/>
    <lineage>
        <taxon>Bacteria</taxon>
        <taxon>Thermotogati</taxon>
        <taxon>Thermotogota</taxon>
        <taxon>Thermotogae</taxon>
        <taxon>Thermotogales</taxon>
        <taxon>Thermotogaceae</taxon>
        <taxon>Thermotoga</taxon>
    </lineage>
</organism>
<evidence type="ECO:0000256" key="8">
    <source>
        <dbReference type="RuleBase" id="RU362010"/>
    </source>
</evidence>
<evidence type="ECO:0000256" key="3">
    <source>
        <dbReference type="ARBA" id="ARBA00022448"/>
    </source>
</evidence>
<name>A0A101EPX6_9THEM</name>
<evidence type="ECO:0000256" key="7">
    <source>
        <dbReference type="ARBA" id="ARBA00023136"/>
    </source>
</evidence>
<dbReference type="InterPro" id="IPR002523">
    <property type="entry name" value="MgTranspt_CorA/ZnTranspt_ZntB"/>
</dbReference>
<keyword evidence="5 8" id="KW-0812">Transmembrane</keyword>
<dbReference type="Pfam" id="PF01544">
    <property type="entry name" value="CorA"/>
    <property type="match status" value="1"/>
</dbReference>
<dbReference type="InterPro" id="IPR045863">
    <property type="entry name" value="CorA_TM1_TM2"/>
</dbReference>
<evidence type="ECO:0000256" key="4">
    <source>
        <dbReference type="ARBA" id="ARBA00022475"/>
    </source>
</evidence>
<feature type="transmembrane region" description="Helical" evidence="8">
    <location>
        <begin position="313"/>
        <end position="333"/>
    </location>
</feature>
<dbReference type="InterPro" id="IPR004488">
    <property type="entry name" value="Mg/Co-transport_prot_CorA"/>
</dbReference>
<feature type="coiled-coil region" evidence="9">
    <location>
        <begin position="198"/>
        <end position="244"/>
    </location>
</feature>
<keyword evidence="7 8" id="KW-0472">Membrane</keyword>
<evidence type="ECO:0000256" key="5">
    <source>
        <dbReference type="ARBA" id="ARBA00022692"/>
    </source>
</evidence>
<keyword evidence="8" id="KW-0460">Magnesium</keyword>
<dbReference type="FunFam" id="3.30.460.20:FF:000008">
    <property type="entry name" value="Cobalt/magnesium transport protein CorA"/>
    <property type="match status" value="1"/>
</dbReference>
<dbReference type="Gene3D" id="1.20.58.340">
    <property type="entry name" value="Magnesium transport protein CorA, transmembrane region"/>
    <property type="match status" value="2"/>
</dbReference>
<keyword evidence="3 8" id="KW-0813">Transport</keyword>
<dbReference type="SUPFAM" id="SSF143865">
    <property type="entry name" value="CorA soluble domain-like"/>
    <property type="match status" value="1"/>
</dbReference>
<keyword evidence="9" id="KW-0175">Coiled coil</keyword>
<comment type="subcellular location">
    <subcellularLocation>
        <location evidence="1">Cell membrane</location>
        <topology evidence="1">Multi-pass membrane protein</topology>
    </subcellularLocation>
    <subcellularLocation>
        <location evidence="8">Membrane</location>
        <topology evidence="8">Multi-pass membrane protein</topology>
    </subcellularLocation>
</comment>
<keyword evidence="8" id="KW-0406">Ion transport</keyword>
<evidence type="ECO:0000313" key="11">
    <source>
        <dbReference type="Proteomes" id="UP000058636"/>
    </source>
</evidence>
<dbReference type="PANTHER" id="PTHR46494:SF1">
    <property type="entry name" value="CORA FAMILY METAL ION TRANSPORTER (EUROFUNG)"/>
    <property type="match status" value="1"/>
</dbReference>
<comment type="similarity">
    <text evidence="2 8">Belongs to the CorA metal ion transporter (MIT) (TC 1.A.35) family.</text>
</comment>
<dbReference type="GO" id="GO:0050897">
    <property type="term" value="F:cobalt ion binding"/>
    <property type="evidence" value="ECO:0007669"/>
    <property type="project" value="TreeGrafter"/>
</dbReference>
<reference evidence="10 11" key="1">
    <citation type="journal article" date="2015" name="MBio">
        <title>Genome-Resolved Metagenomic Analysis Reveals Roles for Candidate Phyla and Other Microbial Community Members in Biogeochemical Transformations in Oil Reservoirs.</title>
        <authorList>
            <person name="Hu P."/>
            <person name="Tom L."/>
            <person name="Singh A."/>
            <person name="Thomas B.C."/>
            <person name="Baker B.J."/>
            <person name="Piceno Y.M."/>
            <person name="Andersen G.L."/>
            <person name="Banfield J.F."/>
        </authorList>
    </citation>
    <scope>NUCLEOTIDE SEQUENCE [LARGE SCALE GENOMIC DNA]</scope>
    <source>
        <strain evidence="10">46_26</strain>
    </source>
</reference>
<dbReference type="EMBL" id="LGFG01000173">
    <property type="protein sequence ID" value="KUK22395.1"/>
    <property type="molecule type" value="Genomic_DNA"/>
</dbReference>
<evidence type="ECO:0000313" key="10">
    <source>
        <dbReference type="EMBL" id="KUK22395.1"/>
    </source>
</evidence>
<comment type="caution">
    <text evidence="10">The sequence shown here is derived from an EMBL/GenBank/DDBJ whole genome shotgun (WGS) entry which is preliminary data.</text>
</comment>
<evidence type="ECO:0000256" key="9">
    <source>
        <dbReference type="SAM" id="Coils"/>
    </source>
</evidence>
<evidence type="ECO:0000256" key="2">
    <source>
        <dbReference type="ARBA" id="ARBA00009765"/>
    </source>
</evidence>
<gene>
    <name evidence="8" type="primary">corA</name>
    <name evidence="10" type="ORF">XD57_1508</name>
</gene>
<feature type="non-terminal residue" evidence="10">
    <location>
        <position position="1"/>
    </location>
</feature>
<dbReference type="InterPro" id="IPR045861">
    <property type="entry name" value="CorA_cytoplasmic_dom"/>
</dbReference>
<protein>
    <recommendedName>
        <fullName evidence="8">Magnesium transport protein CorA</fullName>
    </recommendedName>
</protein>
<comment type="function">
    <text evidence="8">Mediates influx of magnesium ions.</text>
</comment>
<dbReference type="PATRIC" id="fig|93930.3.peg.578"/>
<feature type="transmembrane region" description="Helical" evidence="8">
    <location>
        <begin position="345"/>
        <end position="365"/>
    </location>
</feature>
<dbReference type="FunFam" id="1.20.58.340:FF:000012">
    <property type="entry name" value="Magnesium transport protein CorA"/>
    <property type="match status" value="1"/>
</dbReference>
<keyword evidence="4 8" id="KW-1003">Cell membrane</keyword>
<dbReference type="PANTHER" id="PTHR46494">
    <property type="entry name" value="CORA FAMILY METAL ION TRANSPORTER (EUROFUNG)"/>
    <property type="match status" value="1"/>
</dbReference>
<evidence type="ECO:0000256" key="1">
    <source>
        <dbReference type="ARBA" id="ARBA00004651"/>
    </source>
</evidence>
<sequence length="371" mass="43497">RTFGCAFCFKIGSKRSGGIAVEEKRLSAKKGLPPGTLVYTGKYREDFEIEVMNYSIEEFHEFKTTDVESVLPFKDSSTPTWINITGIHRTDVVQRVGEFFGIHPLVLEDILNVHQRPKVEFFENYVFIVLKMFTYDENLHELESEQVSLILTKNCVLMFQEKIGDVFDPVRERIRYNRGIIRKKRADYLLYSLIDALVDDYFVLLEKIDDEIDILEEEVLERPEKETVQRIHQLKRNLVELRKTIWPLREVLSSLYRDVPPLIEKETVPYFRDVYDHTIQIADTVETFRDIVSGLLDVYLSSVSNKTNEVMKVLTIIATIFMPLTFIAGIYGMNFEYMPELRWKWGYPAVLAVMGVIAVIMVIYFRKKKWL</sequence>
<dbReference type="SUPFAM" id="SSF144083">
    <property type="entry name" value="Magnesium transport protein CorA, transmembrane region"/>
    <property type="match status" value="1"/>
</dbReference>
<proteinExistence type="inferred from homology"/>
<dbReference type="GO" id="GO:0005886">
    <property type="term" value="C:plasma membrane"/>
    <property type="evidence" value="ECO:0007669"/>
    <property type="project" value="UniProtKB-SubCell"/>
</dbReference>
<dbReference type="Proteomes" id="UP000058636">
    <property type="component" value="Unassembled WGS sequence"/>
</dbReference>
<dbReference type="Gene3D" id="3.30.460.20">
    <property type="entry name" value="CorA soluble domain-like"/>
    <property type="match status" value="1"/>
</dbReference>
<dbReference type="CDD" id="cd12828">
    <property type="entry name" value="TmCorA-like_1"/>
    <property type="match status" value="1"/>
</dbReference>
<dbReference type="GO" id="GO:0015095">
    <property type="term" value="F:magnesium ion transmembrane transporter activity"/>
    <property type="evidence" value="ECO:0007669"/>
    <property type="project" value="UniProtKB-UniRule"/>
</dbReference>
<keyword evidence="6 8" id="KW-1133">Transmembrane helix</keyword>
<dbReference type="GO" id="GO:0000287">
    <property type="term" value="F:magnesium ion binding"/>
    <property type="evidence" value="ECO:0007669"/>
    <property type="project" value="TreeGrafter"/>
</dbReference>
<dbReference type="NCBIfam" id="TIGR00383">
    <property type="entry name" value="corA"/>
    <property type="match status" value="1"/>
</dbReference>
<dbReference type="GO" id="GO:0015087">
    <property type="term" value="F:cobalt ion transmembrane transporter activity"/>
    <property type="evidence" value="ECO:0007669"/>
    <property type="project" value="UniProtKB-UniRule"/>
</dbReference>